<dbReference type="Proteomes" id="UP000078435">
    <property type="component" value="Unassembled WGS sequence"/>
</dbReference>
<dbReference type="AlphaFoldDB" id="A0A175VM13"/>
<name>A0A175VM13_AEREN</name>
<reference evidence="1 2" key="1">
    <citation type="submission" date="2016-02" db="EMBL/GenBank/DDBJ databases">
        <title>Draft genome sequence of Aeromonas trota strain 1999lcr isolated from cerebrospinal fluid (CSF).</title>
        <authorList>
            <person name="Dallagassa C.B."/>
            <person name="Prediger K.C."/>
            <person name="Weiss V.A."/>
            <person name="Assis F.E."/>
            <person name="Baura V."/>
            <person name="Cruz L.M."/>
            <person name="Souza E.M."/>
            <person name="Pedrosa F.O."/>
            <person name="Fadel-Picheth C.M."/>
        </authorList>
    </citation>
    <scope>NUCLEOTIDE SEQUENCE [LARGE SCALE GENOMIC DNA]</scope>
    <source>
        <strain evidence="1 2">1999lcr</strain>
    </source>
</reference>
<proteinExistence type="predicted"/>
<protein>
    <submittedName>
        <fullName evidence="1">Uncharacterized protein</fullName>
    </submittedName>
</protein>
<comment type="caution">
    <text evidence="1">The sequence shown here is derived from an EMBL/GenBank/DDBJ whole genome shotgun (WGS) entry which is preliminary data.</text>
</comment>
<dbReference type="EMBL" id="JMGO02000002">
    <property type="protein sequence ID" value="KXU81543.1"/>
    <property type="molecule type" value="Genomic_DNA"/>
</dbReference>
<accession>A0A175VM13</accession>
<organism evidence="1 2">
    <name type="scientific">Aeromonas enteropelogenes</name>
    <name type="common">Aeromonas trota</name>
    <dbReference type="NCBI Taxonomy" id="29489"/>
    <lineage>
        <taxon>Bacteria</taxon>
        <taxon>Pseudomonadati</taxon>
        <taxon>Pseudomonadota</taxon>
        <taxon>Gammaproteobacteria</taxon>
        <taxon>Aeromonadales</taxon>
        <taxon>Aeromonadaceae</taxon>
        <taxon>Aeromonas</taxon>
    </lineage>
</organism>
<gene>
    <name evidence="1" type="ORF">LCR_07535</name>
</gene>
<sequence>MRGGQYQRWSIGTGNGHTIGQPAITTTPLAILWVSILIGVKPGNGITDGQAPCIGQCHSQGLGSIAGRLGHYHRQTATLLSSSLTDTLRDRGNTKRQTFTHHVGSQIQNISLTQGATLTLAPHQLTVAFRACWNIWVNKKVATFQGRSRQSLTINIKQMCFGDLPLGNWWGYVGTTGETIITIAATTSQQQGT</sequence>
<evidence type="ECO:0000313" key="2">
    <source>
        <dbReference type="Proteomes" id="UP000078435"/>
    </source>
</evidence>
<evidence type="ECO:0000313" key="1">
    <source>
        <dbReference type="EMBL" id="KXU81543.1"/>
    </source>
</evidence>